<protein>
    <submittedName>
        <fullName evidence="2">Uncharacterized protein</fullName>
    </submittedName>
</protein>
<evidence type="ECO:0000313" key="3">
    <source>
        <dbReference type="Proteomes" id="UP000290475"/>
    </source>
</evidence>
<keyword evidence="1" id="KW-1133">Transmembrane helix</keyword>
<dbReference type="Proteomes" id="UP000290475">
    <property type="component" value="Unassembled WGS sequence"/>
</dbReference>
<dbReference type="EMBL" id="MSSM01000044">
    <property type="protein sequence ID" value="RXT18042.1"/>
    <property type="molecule type" value="Genomic_DNA"/>
</dbReference>
<reference evidence="2 3" key="1">
    <citation type="submission" date="2017-01" db="EMBL/GenBank/DDBJ databases">
        <title>Lactobacillus chiayiensis sp. nov., a lactic acid bacterium isolated from compost.</title>
        <authorList>
            <person name="Huang C.-H."/>
        </authorList>
    </citation>
    <scope>NUCLEOTIDE SEQUENCE [LARGE SCALE GENOMIC DNA]</scope>
    <source>
        <strain evidence="3">chh01</strain>
    </source>
</reference>
<evidence type="ECO:0000256" key="1">
    <source>
        <dbReference type="SAM" id="Phobius"/>
    </source>
</evidence>
<proteinExistence type="predicted"/>
<name>A0A4Q1THZ0_9LACO</name>
<keyword evidence="1" id="KW-0812">Transmembrane</keyword>
<organism evidence="2 3">
    <name type="scientific">Lacticaseibacillus chiayiensis</name>
    <dbReference type="NCBI Taxonomy" id="2100821"/>
    <lineage>
        <taxon>Bacteria</taxon>
        <taxon>Bacillati</taxon>
        <taxon>Bacillota</taxon>
        <taxon>Bacilli</taxon>
        <taxon>Lactobacillales</taxon>
        <taxon>Lactobacillaceae</taxon>
        <taxon>Lacticaseibacillus</taxon>
    </lineage>
</organism>
<feature type="transmembrane region" description="Helical" evidence="1">
    <location>
        <begin position="29"/>
        <end position="50"/>
    </location>
</feature>
<evidence type="ECO:0000313" key="2">
    <source>
        <dbReference type="EMBL" id="RXT18042.1"/>
    </source>
</evidence>
<keyword evidence="1" id="KW-0472">Membrane</keyword>
<dbReference type="AlphaFoldDB" id="A0A4Q1THZ0"/>
<comment type="caution">
    <text evidence="2">The sequence shown here is derived from an EMBL/GenBank/DDBJ whole genome shotgun (WGS) entry which is preliminary data.</text>
</comment>
<sequence>MQKLWLSAFATFFISSALGLLYGQIGGGFLLLLALAFGLGNDVILVVILYKSISKIFKS</sequence>
<gene>
    <name evidence="2" type="ORF">BVJ53_13610</name>
</gene>
<accession>A0A4Q1THZ0</accession>